<accession>N0B3U2</accession>
<protein>
    <submittedName>
        <fullName evidence="6">TetR family transcriptional regulator</fullName>
    </submittedName>
</protein>
<dbReference type="SUPFAM" id="SSF46689">
    <property type="entry name" value="Homeodomain-like"/>
    <property type="match status" value="1"/>
</dbReference>
<evidence type="ECO:0000313" key="6">
    <source>
        <dbReference type="EMBL" id="AGK56867.1"/>
    </source>
</evidence>
<gene>
    <name evidence="6" type="ORF">HYPDE_25923</name>
</gene>
<feature type="DNA-binding region" description="H-T-H motif" evidence="4">
    <location>
        <begin position="18"/>
        <end position="37"/>
    </location>
</feature>
<dbReference type="Proteomes" id="UP000005952">
    <property type="component" value="Chromosome"/>
</dbReference>
<keyword evidence="3" id="KW-0804">Transcription</keyword>
<dbReference type="SUPFAM" id="SSF48498">
    <property type="entry name" value="Tetracyclin repressor-like, C-terminal domain"/>
    <property type="match status" value="1"/>
</dbReference>
<keyword evidence="7" id="KW-1185">Reference proteome</keyword>
<organism evidence="6 7">
    <name type="scientific">Hyphomicrobium denitrificans 1NES1</name>
    <dbReference type="NCBI Taxonomy" id="670307"/>
    <lineage>
        <taxon>Bacteria</taxon>
        <taxon>Pseudomonadati</taxon>
        <taxon>Pseudomonadota</taxon>
        <taxon>Alphaproteobacteria</taxon>
        <taxon>Hyphomicrobiales</taxon>
        <taxon>Hyphomicrobiaceae</taxon>
        <taxon>Hyphomicrobium</taxon>
    </lineage>
</organism>
<evidence type="ECO:0000256" key="4">
    <source>
        <dbReference type="PROSITE-ProRule" id="PRU00335"/>
    </source>
</evidence>
<dbReference type="EMBL" id="CP005587">
    <property type="protein sequence ID" value="AGK56867.1"/>
    <property type="molecule type" value="Genomic_DNA"/>
</dbReference>
<dbReference type="PROSITE" id="PS50977">
    <property type="entry name" value="HTH_TETR_2"/>
    <property type="match status" value="1"/>
</dbReference>
<dbReference type="PANTHER" id="PTHR47506">
    <property type="entry name" value="TRANSCRIPTIONAL REGULATORY PROTEIN"/>
    <property type="match status" value="1"/>
</dbReference>
<keyword evidence="1" id="KW-0805">Transcription regulation</keyword>
<name>N0B3U2_9HYPH</name>
<dbReference type="KEGG" id="hdt:HYPDE_25923"/>
<dbReference type="AlphaFoldDB" id="N0B3U2"/>
<sequence>MLREAETFLRTHGYAAFSYADLSERVGIRKASIHHHFPTKEDLGVAVIDTYLERFREDLDALADKPIDAAAKLAGYGDFFASSLRDGMMPLCGALAADASELPVSMQKRVNKFFQLHLDWLQAIIAEGIRKKELKAEPSAARTAVMLLSTLQGASIVAWALKEPGLIKPAYRQVLETIVR</sequence>
<dbReference type="Gene3D" id="1.10.357.10">
    <property type="entry name" value="Tetracycline Repressor, domain 2"/>
    <property type="match status" value="1"/>
</dbReference>
<dbReference type="HOGENOM" id="CLU_069356_28_4_5"/>
<reference evidence="6 7" key="1">
    <citation type="journal article" date="2013" name="Genome Announc.">
        <title>Genome sequences for three denitrifying bacterial strains isolated from a uranium- and nitrate-contaminated subsurface environment.</title>
        <authorList>
            <person name="Venkatramanan R."/>
            <person name="Prakash O."/>
            <person name="Woyke T."/>
            <person name="Chain P."/>
            <person name="Goodwin L.A."/>
            <person name="Watson D."/>
            <person name="Brooks S."/>
            <person name="Kostka J.E."/>
            <person name="Green S.J."/>
        </authorList>
    </citation>
    <scope>NUCLEOTIDE SEQUENCE [LARGE SCALE GENOMIC DNA]</scope>
    <source>
        <strain evidence="6 7">1NES1</strain>
    </source>
</reference>
<evidence type="ECO:0000256" key="3">
    <source>
        <dbReference type="ARBA" id="ARBA00023163"/>
    </source>
</evidence>
<keyword evidence="2 4" id="KW-0238">DNA-binding</keyword>
<dbReference type="GO" id="GO:0003677">
    <property type="term" value="F:DNA binding"/>
    <property type="evidence" value="ECO:0007669"/>
    <property type="project" value="UniProtKB-UniRule"/>
</dbReference>
<evidence type="ECO:0000259" key="5">
    <source>
        <dbReference type="PROSITE" id="PS50977"/>
    </source>
</evidence>
<evidence type="ECO:0000256" key="2">
    <source>
        <dbReference type="ARBA" id="ARBA00023125"/>
    </source>
</evidence>
<dbReference type="InterPro" id="IPR009057">
    <property type="entry name" value="Homeodomain-like_sf"/>
</dbReference>
<dbReference type="InterPro" id="IPR001647">
    <property type="entry name" value="HTH_TetR"/>
</dbReference>
<dbReference type="PANTHER" id="PTHR47506:SF1">
    <property type="entry name" value="HTH-TYPE TRANSCRIPTIONAL REGULATOR YJDC"/>
    <property type="match status" value="1"/>
</dbReference>
<dbReference type="Pfam" id="PF00440">
    <property type="entry name" value="TetR_N"/>
    <property type="match status" value="1"/>
</dbReference>
<evidence type="ECO:0000313" key="7">
    <source>
        <dbReference type="Proteomes" id="UP000005952"/>
    </source>
</evidence>
<dbReference type="STRING" id="670307.HYPDE_25923"/>
<feature type="domain" description="HTH tetR-type" evidence="5">
    <location>
        <begin position="1"/>
        <end position="55"/>
    </location>
</feature>
<evidence type="ECO:0000256" key="1">
    <source>
        <dbReference type="ARBA" id="ARBA00023015"/>
    </source>
</evidence>
<dbReference type="InterPro" id="IPR036271">
    <property type="entry name" value="Tet_transcr_reg_TetR-rel_C_sf"/>
</dbReference>
<proteinExistence type="predicted"/>
<dbReference type="eggNOG" id="COG1309">
    <property type="taxonomic scope" value="Bacteria"/>
</dbReference>
<dbReference type="PRINTS" id="PR00455">
    <property type="entry name" value="HTHTETR"/>
</dbReference>